<dbReference type="RefSeq" id="WP_413272742.1">
    <property type="nucleotide sequence ID" value="NZ_JBHFNQ010000177.1"/>
</dbReference>
<dbReference type="EMBL" id="JBHFNQ010000177">
    <property type="protein sequence ID" value="MFB2879707.1"/>
    <property type="molecule type" value="Genomic_DNA"/>
</dbReference>
<accession>A0ABV4XA82</accession>
<reference evidence="2 3" key="1">
    <citation type="submission" date="2024-09" db="EMBL/GenBank/DDBJ databases">
        <title>Floridaenema gen nov. (Aerosakkonemataceae, Aerosakkonematales ord. nov., Cyanobacteria) from benthic tropical and subtropical fresh waters, with the description of four new species.</title>
        <authorList>
            <person name="Moretto J.A."/>
            <person name="Berthold D.E."/>
            <person name="Lefler F.W."/>
            <person name="Huang I.-S."/>
            <person name="Laughinghouse H. IV."/>
        </authorList>
    </citation>
    <scope>NUCLEOTIDE SEQUENCE [LARGE SCALE GENOMIC DNA]</scope>
    <source>
        <strain evidence="2 3">BLCC-F46</strain>
    </source>
</reference>
<evidence type="ECO:0000313" key="2">
    <source>
        <dbReference type="EMBL" id="MFB2879707.1"/>
    </source>
</evidence>
<organism evidence="2 3">
    <name type="scientific">Floridaenema aerugineum BLCC-F46</name>
    <dbReference type="NCBI Taxonomy" id="3153654"/>
    <lineage>
        <taxon>Bacteria</taxon>
        <taxon>Bacillati</taxon>
        <taxon>Cyanobacteriota</taxon>
        <taxon>Cyanophyceae</taxon>
        <taxon>Oscillatoriophycideae</taxon>
        <taxon>Aerosakkonematales</taxon>
        <taxon>Aerosakkonemataceae</taxon>
        <taxon>Floridanema</taxon>
        <taxon>Floridanema aerugineum</taxon>
    </lineage>
</organism>
<proteinExistence type="predicted"/>
<dbReference type="Proteomes" id="UP001576774">
    <property type="component" value="Unassembled WGS sequence"/>
</dbReference>
<keyword evidence="1" id="KW-1133">Transmembrane helix</keyword>
<name>A0ABV4XA82_9CYAN</name>
<evidence type="ECO:0000256" key="1">
    <source>
        <dbReference type="SAM" id="Phobius"/>
    </source>
</evidence>
<comment type="caution">
    <text evidence="2">The sequence shown here is derived from an EMBL/GenBank/DDBJ whole genome shotgun (WGS) entry which is preliminary data.</text>
</comment>
<keyword evidence="1" id="KW-0812">Transmembrane</keyword>
<sequence length="208" mass="24144">MNIRLRGFEIFKAGLINDLKSIRSLAVFSGQIAAMAALINLWWQSVEESLLLEEIDLEMSDWLLKYFLPHFYWRSVITQTKNPALRFLYESTSIEALSRLLLHPLTSKLDPDEWAYWRDWATKMSAKFQRSSSAIEGRNGYLSRLHHCGRGISQQQLPVLTVIHNFDLKRTDGTTAAQRLFGEEFPDLFEWVIAQMGDLPLPRKSYSF</sequence>
<protein>
    <submittedName>
        <fullName evidence="2">DUF6399 domain-containing protein</fullName>
    </submittedName>
</protein>
<keyword evidence="1" id="KW-0472">Membrane</keyword>
<feature type="transmembrane region" description="Helical" evidence="1">
    <location>
        <begin position="21"/>
        <end position="43"/>
    </location>
</feature>
<dbReference type="InterPro" id="IPR045650">
    <property type="entry name" value="DUF6399"/>
</dbReference>
<evidence type="ECO:0000313" key="3">
    <source>
        <dbReference type="Proteomes" id="UP001576774"/>
    </source>
</evidence>
<gene>
    <name evidence="2" type="ORF">ACE1CC_22875</name>
</gene>
<keyword evidence="3" id="KW-1185">Reference proteome</keyword>
<dbReference type="Pfam" id="PF19936">
    <property type="entry name" value="DUF6399"/>
    <property type="match status" value="1"/>
</dbReference>